<accession>A0A5P2G429</accession>
<protein>
    <submittedName>
        <fullName evidence="2">DUF1837 domain-containing protein</fullName>
    </submittedName>
</protein>
<evidence type="ECO:0000313" key="3">
    <source>
        <dbReference type="Proteomes" id="UP000292424"/>
    </source>
</evidence>
<dbReference type="Proteomes" id="UP000292424">
    <property type="component" value="Chromosome"/>
</dbReference>
<evidence type="ECO:0000313" key="2">
    <source>
        <dbReference type="EMBL" id="QES88510.1"/>
    </source>
</evidence>
<name>A0A5P2G429_9BACT</name>
<gene>
    <name evidence="2" type="ORF">E0W69_007495</name>
</gene>
<dbReference type="AlphaFoldDB" id="A0A5P2G429"/>
<organism evidence="2 3">
    <name type="scientific">Rhizosphaericola mali</name>
    <dbReference type="NCBI Taxonomy" id="2545455"/>
    <lineage>
        <taxon>Bacteria</taxon>
        <taxon>Pseudomonadati</taxon>
        <taxon>Bacteroidota</taxon>
        <taxon>Chitinophagia</taxon>
        <taxon>Chitinophagales</taxon>
        <taxon>Chitinophagaceae</taxon>
        <taxon>Rhizosphaericola</taxon>
    </lineage>
</organism>
<dbReference type="InterPro" id="IPR014976">
    <property type="entry name" value="AbpA_HamA_C"/>
</dbReference>
<dbReference type="RefSeq" id="WP_131329397.1">
    <property type="nucleotide sequence ID" value="NZ_CP044016.1"/>
</dbReference>
<proteinExistence type="predicted"/>
<evidence type="ECO:0000259" key="1">
    <source>
        <dbReference type="Pfam" id="PF08878"/>
    </source>
</evidence>
<sequence>MDKYLTHTDKLVNHIYWFYEDLDLKPVKKHYGLSINYSDIKERKDDFLSELVNTIVSWVYNNSKSKSLLDDRFAESKDLGNAINFVTNQAYKKFRPGHPQGQFGELLLFNLIQHYYKAVPILRKQHITTSIGHERFGADAIHYKKNGDTNVFILGESKCYESKYQFSSAFEKSLNSIVTTFDKLDSELDLYLYDDFIETELEGVVNQYKKGELKDTKFELVCLIIYNETKAISGNCENDIKDNIKQAIKYRCASFDKTKFDTIHANLLARINYVVFPIWKLDELLNDFQTKVGSNDAGRT</sequence>
<dbReference type="OrthoDB" id="785623at2"/>
<dbReference type="EMBL" id="CP044016">
    <property type="protein sequence ID" value="QES88510.1"/>
    <property type="molecule type" value="Genomic_DNA"/>
</dbReference>
<reference evidence="2 3" key="1">
    <citation type="submission" date="2019-09" db="EMBL/GenBank/DDBJ databases">
        <title>Complete genome sequence of Arachidicoccus sp. B3-10 isolated from apple orchard soil.</title>
        <authorList>
            <person name="Kim H.S."/>
            <person name="Han K.-I."/>
            <person name="Suh M.K."/>
            <person name="Lee K.C."/>
            <person name="Eom M.K."/>
            <person name="Kim J.-S."/>
            <person name="Kang S.W."/>
            <person name="Sin Y."/>
            <person name="Lee J.-S."/>
        </authorList>
    </citation>
    <scope>NUCLEOTIDE SEQUENCE [LARGE SCALE GENOMIC DNA]</scope>
    <source>
        <strain evidence="2 3">B3-10</strain>
    </source>
</reference>
<dbReference type="Pfam" id="PF08878">
    <property type="entry name" value="HamA"/>
    <property type="match status" value="1"/>
</dbReference>
<feature type="domain" description="Anti-bacteriophage protein A/HamA C-terminal" evidence="1">
    <location>
        <begin position="23"/>
        <end position="291"/>
    </location>
</feature>
<keyword evidence="3" id="KW-1185">Reference proteome</keyword>
<dbReference type="KEGG" id="arac:E0W69_007495"/>